<evidence type="ECO:0000313" key="2">
    <source>
        <dbReference type="Proteomes" id="UP000095472"/>
    </source>
</evidence>
<evidence type="ECO:0000313" key="1">
    <source>
        <dbReference type="EMBL" id="XPM62809.1"/>
    </source>
</evidence>
<organism evidence="1 2">
    <name type="scientific">Desertifilum tharense IPPAS B-1220</name>
    <dbReference type="NCBI Taxonomy" id="1781255"/>
    <lineage>
        <taxon>Bacteria</taxon>
        <taxon>Bacillati</taxon>
        <taxon>Cyanobacteriota</taxon>
        <taxon>Cyanophyceae</taxon>
        <taxon>Desertifilales</taxon>
        <taxon>Desertifilaceae</taxon>
        <taxon>Desertifilum</taxon>
    </lineage>
</organism>
<reference evidence="1 2" key="1">
    <citation type="journal article" date="2016" name="Genome Announc.">
        <title>Draft Genome Sequence of the Thermotolerant Cyanobacterium Desertifilum sp. IPPAS B-1220.</title>
        <authorList>
            <person name="Mironov K.S."/>
            <person name="Sinetova M.A."/>
            <person name="Bolatkhan K."/>
            <person name="Zayadan B.K."/>
            <person name="Ustinova V.V."/>
            <person name="Kupriyanova E.V."/>
            <person name="Skrypnik A.N."/>
            <person name="Gogoleva N.E."/>
            <person name="Gogolev Y.V."/>
            <person name="Los D.A."/>
        </authorList>
    </citation>
    <scope>NUCLEOTIDE SEQUENCE [LARGE SCALE GENOMIC DNA]</scope>
    <source>
        <strain evidence="1 2">IPPAS B-1220</strain>
    </source>
</reference>
<gene>
    <name evidence="1" type="ORF">BH720_025060</name>
</gene>
<keyword evidence="2" id="KW-1185">Reference proteome</keyword>
<proteinExistence type="predicted"/>
<name>A0ACD5GQ86_9CYAN</name>
<dbReference type="Proteomes" id="UP000095472">
    <property type="component" value="Chromosome"/>
</dbReference>
<dbReference type="EMBL" id="CP182909">
    <property type="protein sequence ID" value="XPM62809.1"/>
    <property type="molecule type" value="Genomic_DNA"/>
</dbReference>
<protein>
    <submittedName>
        <fullName evidence="1">Uncharacterized protein</fullName>
    </submittedName>
</protein>
<accession>A0ACD5GQ86</accession>
<sequence>MTNKAISALMAKVKEIFTTVASEVDTEGSTFLAFTIPGIPMSPRDLDFSLSSNEAGLTPSKPSMQSLILLTKSTAFLSSALVGIQMAGCCGASTRLF</sequence>